<reference evidence="2 3" key="1">
    <citation type="submission" date="2023-06" db="EMBL/GenBank/DDBJ databases">
        <title>Roseiconus lacunae JC819 isolated from Gulf of Mannar region, Tamil Nadu.</title>
        <authorList>
            <person name="Pk S."/>
            <person name="Ch S."/>
            <person name="Ch V.R."/>
        </authorList>
    </citation>
    <scope>NUCLEOTIDE SEQUENCE [LARGE SCALE GENOMIC DNA]</scope>
    <source>
        <strain evidence="2 3">JC819</strain>
    </source>
</reference>
<protein>
    <recommendedName>
        <fullName evidence="4">Peptidase MA-like domain-containing protein</fullName>
    </recommendedName>
</protein>
<dbReference type="EMBL" id="JASZZN010000001">
    <property type="protein sequence ID" value="MDM4013862.1"/>
    <property type="molecule type" value="Genomic_DNA"/>
</dbReference>
<dbReference type="RefSeq" id="WP_289161564.1">
    <property type="nucleotide sequence ID" value="NZ_JASZZN010000001.1"/>
</dbReference>
<accession>A0ABT7PBK7</accession>
<keyword evidence="3" id="KW-1185">Reference proteome</keyword>
<evidence type="ECO:0008006" key="4">
    <source>
        <dbReference type="Google" id="ProtNLM"/>
    </source>
</evidence>
<sequence>MDATVGRAVADCATNSLAAARRRVIGSVFHRSFVWLVFACIVTGVTTSDAASKRSQNFYVEADTQALADAVATHAERYRRELAEYWLGKELPPWPQPCPIKVISGPRLAAQGATTYNPRPVSNFRMEVIGTTERILDSVLPHEVTHTVMATHFGRPLPRWADEGICTTVEHAAERNKHERKLREFLRTDRGIAMNRLFLLTEYPQDMLPMYAQGYSVCRFLVEQQGPRRFIEFLEDWMQSRSWTGNVQKHYGYESLSDLQENWLNWVSDGSGSVEGYFASNRRGSVTLASAESTNTGKAQIRQASLIGPGSSIDQRAASLSGPLSRQNAQAAAGGMTLSAPASNSNRSMAIHSLGSGASSESWYKRKRDETARGKIATTEEIESPRSQTGFDSPAPTGRSDYSVSQPQPELRYGQLR</sequence>
<name>A0ABT7PBK7_9BACT</name>
<evidence type="ECO:0000256" key="1">
    <source>
        <dbReference type="SAM" id="MobiDB-lite"/>
    </source>
</evidence>
<evidence type="ECO:0000313" key="3">
    <source>
        <dbReference type="Proteomes" id="UP001239462"/>
    </source>
</evidence>
<dbReference type="Proteomes" id="UP001239462">
    <property type="component" value="Unassembled WGS sequence"/>
</dbReference>
<evidence type="ECO:0000313" key="2">
    <source>
        <dbReference type="EMBL" id="MDM4013862.1"/>
    </source>
</evidence>
<feature type="region of interest" description="Disordered" evidence="1">
    <location>
        <begin position="312"/>
        <end position="417"/>
    </location>
</feature>
<proteinExistence type="predicted"/>
<feature type="compositionally biased region" description="Basic and acidic residues" evidence="1">
    <location>
        <begin position="363"/>
        <end position="373"/>
    </location>
</feature>
<comment type="caution">
    <text evidence="2">The sequence shown here is derived from an EMBL/GenBank/DDBJ whole genome shotgun (WGS) entry which is preliminary data.</text>
</comment>
<organism evidence="2 3">
    <name type="scientific">Roseiconus lacunae</name>
    <dbReference type="NCBI Taxonomy" id="2605694"/>
    <lineage>
        <taxon>Bacteria</taxon>
        <taxon>Pseudomonadati</taxon>
        <taxon>Planctomycetota</taxon>
        <taxon>Planctomycetia</taxon>
        <taxon>Pirellulales</taxon>
        <taxon>Pirellulaceae</taxon>
        <taxon>Roseiconus</taxon>
    </lineage>
</organism>
<gene>
    <name evidence="2" type="ORF">QTN89_00365</name>
</gene>